<name>E3N2D0_CAERE</name>
<dbReference type="GeneID" id="9827863"/>
<dbReference type="AlphaFoldDB" id="E3N2D0"/>
<evidence type="ECO:0000256" key="1">
    <source>
        <dbReference type="ARBA" id="ARBA00004141"/>
    </source>
</evidence>
<proteinExistence type="inferred from homology"/>
<dbReference type="Pfam" id="PF02117">
    <property type="entry name" value="7TM_GPCR_Sra"/>
    <property type="match status" value="1"/>
</dbReference>
<dbReference type="GO" id="GO:0007606">
    <property type="term" value="P:sensory perception of chemical stimulus"/>
    <property type="evidence" value="ECO:0007669"/>
    <property type="project" value="InterPro"/>
</dbReference>
<dbReference type="PANTHER" id="PTHR31582:SF2">
    <property type="entry name" value="G-PROTEIN COUPLED RECEPTORS FAMILY 1 PROFILE DOMAIN-CONTAINING PROTEIN-RELATED"/>
    <property type="match status" value="1"/>
</dbReference>
<dbReference type="GO" id="GO:0016020">
    <property type="term" value="C:membrane"/>
    <property type="evidence" value="ECO:0007669"/>
    <property type="project" value="UniProtKB-SubCell"/>
</dbReference>
<dbReference type="eggNOG" id="ENOG502TFN0">
    <property type="taxonomic scope" value="Eukaryota"/>
</dbReference>
<reference evidence="6" key="1">
    <citation type="submission" date="2007-07" db="EMBL/GenBank/DDBJ databases">
        <title>PCAP assembly of the Caenorhabditis remanei genome.</title>
        <authorList>
            <consortium name="The Caenorhabditis remanei Sequencing Consortium"/>
            <person name="Wilson R.K."/>
        </authorList>
    </citation>
    <scope>NUCLEOTIDE SEQUENCE [LARGE SCALE GENOMIC DNA]</scope>
    <source>
        <strain evidence="6">PB4641</strain>
    </source>
</reference>
<evidence type="ECO:0000256" key="3">
    <source>
        <dbReference type="ARBA" id="ARBA00022989"/>
    </source>
</evidence>
<dbReference type="OMA" id="DLMESRM"/>
<comment type="subcellular location">
    <subcellularLocation>
        <location evidence="1">Membrane</location>
        <topology evidence="1">Multi-pass membrane protein</topology>
    </subcellularLocation>
</comment>
<organism evidence="7">
    <name type="scientific">Caenorhabditis remanei</name>
    <name type="common">Caenorhabditis vulgaris</name>
    <dbReference type="NCBI Taxonomy" id="31234"/>
    <lineage>
        <taxon>Eukaryota</taxon>
        <taxon>Metazoa</taxon>
        <taxon>Ecdysozoa</taxon>
        <taxon>Nematoda</taxon>
        <taxon>Chromadorea</taxon>
        <taxon>Rhabditida</taxon>
        <taxon>Rhabditina</taxon>
        <taxon>Rhabditomorpha</taxon>
        <taxon>Rhabditoidea</taxon>
        <taxon>Rhabditidae</taxon>
        <taxon>Peloderinae</taxon>
        <taxon>Caenorhabditis</taxon>
    </lineage>
</organism>
<dbReference type="PANTHER" id="PTHR31582">
    <property type="entry name" value="SERPENTINE RECEPTOR, CLASS A (ALPHA)-RELATED-RELATED"/>
    <property type="match status" value="1"/>
</dbReference>
<dbReference type="Proteomes" id="UP000008281">
    <property type="component" value="Unassembled WGS sequence"/>
</dbReference>
<evidence type="ECO:0000313" key="7">
    <source>
        <dbReference type="Proteomes" id="UP000008281"/>
    </source>
</evidence>
<keyword evidence="2" id="KW-0812">Transmembrane</keyword>
<sequence length="346" mass="40207">MLYTNQTASELDGYRCTSSGIFEAQTSIWMKINFIIAFPLIFITFYTSIFAYRRLKYRNVYSSGTQFILYVVLLNANLNQLVYCVIRIRHLFQIINYSSDPCLIEFHSTECFYDNSLYMFSNYFATWLVCSLTFDRFLAFYARKLYVEQEKSKRIAMMLVAGAILFTLIGHALTYFGVNRAGYVPSCQYPPHLALNGFAIMTNLKIMFTIANCVVIVVLLFLIIRKDKRIRQTVYDTNTRYSSYENVLTTKSVLIIAVAQLFFSCLSSVAVTIVRTFEAGMSEYTYHILTQYVTGLLYGNLSIPILIYLKTTQCVQLRHRRISKMTKQPDVLESRMLSLKNMWEKE</sequence>
<dbReference type="KEGG" id="crq:GCK72_012733"/>
<dbReference type="RefSeq" id="XP_003097463.2">
    <property type="nucleotide sequence ID" value="XM_003097415.2"/>
</dbReference>
<keyword evidence="4" id="KW-0472">Membrane</keyword>
<dbReference type="CTD" id="9827863"/>
<dbReference type="InterPro" id="IPR000344">
    <property type="entry name" value="7TM_GPCR_serpentine_rcpt_Sra"/>
</dbReference>
<keyword evidence="3" id="KW-1133">Transmembrane helix</keyword>
<dbReference type="HOGENOM" id="CLU_070413_0_0_1"/>
<evidence type="ECO:0000313" key="6">
    <source>
        <dbReference type="EMBL" id="EFO84123.1"/>
    </source>
</evidence>
<dbReference type="InterPro" id="IPR017452">
    <property type="entry name" value="GPCR_Rhodpsn_7TM"/>
</dbReference>
<dbReference type="PRINTS" id="PR00697">
    <property type="entry name" value="TMPROTEINSRA"/>
</dbReference>
<dbReference type="EMBL" id="DS268512">
    <property type="protein sequence ID" value="EFO84123.1"/>
    <property type="molecule type" value="Genomic_DNA"/>
</dbReference>
<dbReference type="Gene3D" id="1.20.1070.10">
    <property type="entry name" value="Rhodopsin 7-helix transmembrane proteins"/>
    <property type="match status" value="1"/>
</dbReference>
<protein>
    <submittedName>
        <fullName evidence="6">CRE-SRA-30 protein</fullName>
    </submittedName>
</protein>
<dbReference type="SUPFAM" id="SSF81321">
    <property type="entry name" value="Family A G protein-coupled receptor-like"/>
    <property type="match status" value="1"/>
</dbReference>
<comment type="similarity">
    <text evidence="5">Belongs to the nematode receptor-like protein sra family.</text>
</comment>
<evidence type="ECO:0000256" key="2">
    <source>
        <dbReference type="ARBA" id="ARBA00022692"/>
    </source>
</evidence>
<dbReference type="OrthoDB" id="5843714at2759"/>
<keyword evidence="7" id="KW-1185">Reference proteome</keyword>
<dbReference type="PROSITE" id="PS50262">
    <property type="entry name" value="G_PROTEIN_RECEP_F1_2"/>
    <property type="match status" value="1"/>
</dbReference>
<gene>
    <name evidence="6" type="primary">Cre-sra-30</name>
    <name evidence="6" type="ORF">CRE_16942</name>
</gene>
<evidence type="ECO:0000256" key="5">
    <source>
        <dbReference type="ARBA" id="ARBA00037994"/>
    </source>
</evidence>
<accession>E3N2D0</accession>
<evidence type="ECO:0000256" key="4">
    <source>
        <dbReference type="ARBA" id="ARBA00023136"/>
    </source>
</evidence>
<dbReference type="FunCoup" id="E3N2D0">
    <property type="interactions" value="2"/>
</dbReference>
<dbReference type="GO" id="GO:0004930">
    <property type="term" value="F:G protein-coupled receptor activity"/>
    <property type="evidence" value="ECO:0007669"/>
    <property type="project" value="InterPro"/>
</dbReference>